<dbReference type="EMBL" id="BLXT01007037">
    <property type="protein sequence ID" value="GFO36032.1"/>
    <property type="molecule type" value="Genomic_DNA"/>
</dbReference>
<accession>A0AAV4CVU8</accession>
<evidence type="ECO:0000313" key="2">
    <source>
        <dbReference type="EMBL" id="GFO36032.1"/>
    </source>
</evidence>
<dbReference type="Proteomes" id="UP000735302">
    <property type="component" value="Unassembled WGS sequence"/>
</dbReference>
<name>A0AAV4CVU8_9GAST</name>
<reference evidence="2 3" key="1">
    <citation type="journal article" date="2021" name="Elife">
        <title>Chloroplast acquisition without the gene transfer in kleptoplastic sea slugs, Plakobranchus ocellatus.</title>
        <authorList>
            <person name="Maeda T."/>
            <person name="Takahashi S."/>
            <person name="Yoshida T."/>
            <person name="Shimamura S."/>
            <person name="Takaki Y."/>
            <person name="Nagai Y."/>
            <person name="Toyoda A."/>
            <person name="Suzuki Y."/>
            <person name="Arimoto A."/>
            <person name="Ishii H."/>
            <person name="Satoh N."/>
            <person name="Nishiyama T."/>
            <person name="Hasebe M."/>
            <person name="Maruyama T."/>
            <person name="Minagawa J."/>
            <person name="Obokata J."/>
            <person name="Shigenobu S."/>
        </authorList>
    </citation>
    <scope>NUCLEOTIDE SEQUENCE [LARGE SCALE GENOMIC DNA]</scope>
</reference>
<gene>
    <name evidence="2" type="ORF">PoB_006253700</name>
</gene>
<keyword evidence="3" id="KW-1185">Reference proteome</keyword>
<sequence>MYGDEDSGPDCPSAESLDDSGSVKFKLETQPLTLPPPCHAQIKVASLKEEIRHEIEVMILIHFTSLKFLLCGDFEKAAQPLDCQGILVFILWTSTSNLTDLTGNILCKNPMALRIKVLTV</sequence>
<evidence type="ECO:0000313" key="3">
    <source>
        <dbReference type="Proteomes" id="UP000735302"/>
    </source>
</evidence>
<protein>
    <submittedName>
        <fullName evidence="2">Uncharacterized protein</fullName>
    </submittedName>
</protein>
<proteinExistence type="predicted"/>
<dbReference type="AlphaFoldDB" id="A0AAV4CVU8"/>
<evidence type="ECO:0000256" key="1">
    <source>
        <dbReference type="SAM" id="MobiDB-lite"/>
    </source>
</evidence>
<organism evidence="2 3">
    <name type="scientific">Plakobranchus ocellatus</name>
    <dbReference type="NCBI Taxonomy" id="259542"/>
    <lineage>
        <taxon>Eukaryota</taxon>
        <taxon>Metazoa</taxon>
        <taxon>Spiralia</taxon>
        <taxon>Lophotrochozoa</taxon>
        <taxon>Mollusca</taxon>
        <taxon>Gastropoda</taxon>
        <taxon>Heterobranchia</taxon>
        <taxon>Euthyneura</taxon>
        <taxon>Panpulmonata</taxon>
        <taxon>Sacoglossa</taxon>
        <taxon>Placobranchoidea</taxon>
        <taxon>Plakobranchidae</taxon>
        <taxon>Plakobranchus</taxon>
    </lineage>
</organism>
<feature type="region of interest" description="Disordered" evidence="1">
    <location>
        <begin position="1"/>
        <end position="21"/>
    </location>
</feature>
<comment type="caution">
    <text evidence="2">The sequence shown here is derived from an EMBL/GenBank/DDBJ whole genome shotgun (WGS) entry which is preliminary data.</text>
</comment>